<dbReference type="InterPro" id="IPR038051">
    <property type="entry name" value="XRCC4-like_N_sf"/>
</dbReference>
<keyword evidence="3" id="KW-0234">DNA repair</keyword>
<keyword evidence="7" id="KW-1185">Reference proteome</keyword>
<dbReference type="Gene3D" id="2.170.210.10">
    <property type="entry name" value="DNA double-strand break repair and VJ recombination XRCC4, N-terminal"/>
    <property type="match status" value="1"/>
</dbReference>
<dbReference type="GO" id="GO:0006303">
    <property type="term" value="P:double-strand break repair via nonhomologous end joining"/>
    <property type="evidence" value="ECO:0007669"/>
    <property type="project" value="UniProtKB-ARBA"/>
</dbReference>
<evidence type="ECO:0000256" key="2">
    <source>
        <dbReference type="ARBA" id="ARBA00022763"/>
    </source>
</evidence>
<dbReference type="OrthoDB" id="10586825at2759"/>
<comment type="subcellular location">
    <subcellularLocation>
        <location evidence="1">Nucleus</location>
    </subcellularLocation>
</comment>
<dbReference type="GO" id="GO:0005634">
    <property type="term" value="C:nucleus"/>
    <property type="evidence" value="ECO:0007669"/>
    <property type="project" value="UniProtKB-SubCell"/>
</dbReference>
<keyword evidence="4" id="KW-0539">Nucleus</keyword>
<evidence type="ECO:0000256" key="5">
    <source>
        <dbReference type="SAM" id="MobiDB-lite"/>
    </source>
</evidence>
<dbReference type="OMA" id="KWHFFGQ"/>
<dbReference type="Proteomes" id="UP000031036">
    <property type="component" value="Unassembled WGS sequence"/>
</dbReference>
<evidence type="ECO:0000256" key="4">
    <source>
        <dbReference type="ARBA" id="ARBA00023242"/>
    </source>
</evidence>
<feature type="region of interest" description="Disordered" evidence="5">
    <location>
        <begin position="161"/>
        <end position="249"/>
    </location>
</feature>
<comment type="caution">
    <text evidence="6">The sequence shown here is derived from an EMBL/GenBank/DDBJ whole genome shotgun (WGS) entry which is preliminary data.</text>
</comment>
<evidence type="ECO:0000256" key="1">
    <source>
        <dbReference type="ARBA" id="ARBA00004123"/>
    </source>
</evidence>
<keyword evidence="2" id="KW-0227">DNA damage</keyword>
<dbReference type="AlphaFoldDB" id="A0A0B2VYX4"/>
<accession>A0A0B2VYX4</accession>
<dbReference type="STRING" id="6265.A0A0B2VYX4"/>
<sequence length="249" mass="27796">MDVSTENALLRIAWTTAGFSTSSRRYATKLFLQDGYLTTLLTDYRQLYVERVRVNERFSALNAKLSAPDGVLVSKIGDLFAAETSKCDLSMEREVAKISLESTFHTHVVRPLLDMLSVATDLHRLEFLKEPLKLKSVKDAFTKPQVRHLYEMVASSMSYSKQIESTDADDRSLSPTPPPTSRKRSLSIEKQSDESGSMPPTPPPANVKAAHAAEGEDNSDVAETLNENQQRRLPNASKPVTPKKPKLRF</sequence>
<dbReference type="EMBL" id="JPKZ01000517">
    <property type="protein sequence ID" value="KHN86843.1"/>
    <property type="molecule type" value="Genomic_DNA"/>
</dbReference>
<organism evidence="6 7">
    <name type="scientific">Toxocara canis</name>
    <name type="common">Canine roundworm</name>
    <dbReference type="NCBI Taxonomy" id="6265"/>
    <lineage>
        <taxon>Eukaryota</taxon>
        <taxon>Metazoa</taxon>
        <taxon>Ecdysozoa</taxon>
        <taxon>Nematoda</taxon>
        <taxon>Chromadorea</taxon>
        <taxon>Rhabditida</taxon>
        <taxon>Spirurina</taxon>
        <taxon>Ascaridomorpha</taxon>
        <taxon>Ascaridoidea</taxon>
        <taxon>Toxocaridae</taxon>
        <taxon>Toxocara</taxon>
    </lineage>
</organism>
<reference evidence="6 7" key="1">
    <citation type="submission" date="2014-11" db="EMBL/GenBank/DDBJ databases">
        <title>Genetic blueprint of the zoonotic pathogen Toxocara canis.</title>
        <authorList>
            <person name="Zhu X.-Q."/>
            <person name="Korhonen P.K."/>
            <person name="Cai H."/>
            <person name="Young N.D."/>
            <person name="Nejsum P."/>
            <person name="von Samson-Himmelstjerna G."/>
            <person name="Boag P.R."/>
            <person name="Tan P."/>
            <person name="Li Q."/>
            <person name="Min J."/>
            <person name="Yang Y."/>
            <person name="Wang X."/>
            <person name="Fang X."/>
            <person name="Hall R.S."/>
            <person name="Hofmann A."/>
            <person name="Sternberg P.W."/>
            <person name="Jex A.R."/>
            <person name="Gasser R.B."/>
        </authorList>
    </citation>
    <scope>NUCLEOTIDE SEQUENCE [LARGE SCALE GENOMIC DNA]</scope>
    <source>
        <strain evidence="6">PN_DK_2014</strain>
    </source>
</reference>
<gene>
    <name evidence="6" type="ORF">Tcan_07792</name>
</gene>
<evidence type="ECO:0000256" key="3">
    <source>
        <dbReference type="ARBA" id="ARBA00023204"/>
    </source>
</evidence>
<evidence type="ECO:0000313" key="7">
    <source>
        <dbReference type="Proteomes" id="UP000031036"/>
    </source>
</evidence>
<proteinExistence type="predicted"/>
<evidence type="ECO:0000313" key="6">
    <source>
        <dbReference type="EMBL" id="KHN86843.1"/>
    </source>
</evidence>
<name>A0A0B2VYX4_TOXCA</name>
<protein>
    <submittedName>
        <fullName evidence="6">Uncharacterized protein</fullName>
    </submittedName>
</protein>